<proteinExistence type="predicted"/>
<dbReference type="EMBL" id="WNKW01000014">
    <property type="protein sequence ID" value="MTW35516.1"/>
    <property type="molecule type" value="Genomic_DNA"/>
</dbReference>
<feature type="transmembrane region" description="Helical" evidence="1">
    <location>
        <begin position="24"/>
        <end position="44"/>
    </location>
</feature>
<comment type="caution">
    <text evidence="2">The sequence shown here is derived from an EMBL/GenBank/DDBJ whole genome shotgun (WGS) entry which is preliminary data.</text>
</comment>
<keyword evidence="1" id="KW-0472">Membrane</keyword>
<protein>
    <submittedName>
        <fullName evidence="2">Uncharacterized protein</fullName>
    </submittedName>
</protein>
<name>A0ABW9STL5_9BURK</name>
<organism evidence="2 3">
    <name type="scientific">Pseudoduganella danionis</name>
    <dbReference type="NCBI Taxonomy" id="1890295"/>
    <lineage>
        <taxon>Bacteria</taxon>
        <taxon>Pseudomonadati</taxon>
        <taxon>Pseudomonadota</taxon>
        <taxon>Betaproteobacteria</taxon>
        <taxon>Burkholderiales</taxon>
        <taxon>Oxalobacteraceae</taxon>
        <taxon>Telluria group</taxon>
        <taxon>Pseudoduganella</taxon>
    </lineage>
</organism>
<evidence type="ECO:0000256" key="1">
    <source>
        <dbReference type="SAM" id="Phobius"/>
    </source>
</evidence>
<evidence type="ECO:0000313" key="3">
    <source>
        <dbReference type="Proteomes" id="UP000735592"/>
    </source>
</evidence>
<evidence type="ECO:0000313" key="2">
    <source>
        <dbReference type="EMBL" id="MTW35516.1"/>
    </source>
</evidence>
<dbReference type="RefSeq" id="WP_155436847.1">
    <property type="nucleotide sequence ID" value="NZ_JBHLXK010000011.1"/>
</dbReference>
<keyword evidence="1" id="KW-0812">Transmembrane</keyword>
<accession>A0ABW9STL5</accession>
<keyword evidence="3" id="KW-1185">Reference proteome</keyword>
<dbReference type="Proteomes" id="UP000735592">
    <property type="component" value="Unassembled WGS sequence"/>
</dbReference>
<gene>
    <name evidence="2" type="ORF">GM655_22230</name>
</gene>
<keyword evidence="1" id="KW-1133">Transmembrane helix</keyword>
<reference evidence="2 3" key="1">
    <citation type="submission" date="2019-11" db="EMBL/GenBank/DDBJ databases">
        <title>Type strains purchased from KCTC, JCM and DSMZ.</title>
        <authorList>
            <person name="Lu H."/>
        </authorList>
    </citation>
    <scope>NUCLEOTIDE SEQUENCE [LARGE SCALE GENOMIC DNA]</scope>
    <source>
        <strain evidence="2 3">DSM 103461</strain>
    </source>
</reference>
<sequence>MSIEFSPAVINAFSSFVVTLDSHPVGACCLVAVLLASGAAVALAQWRKPAKRV</sequence>